<feature type="region of interest" description="Disordered" evidence="5">
    <location>
        <begin position="107"/>
        <end position="129"/>
    </location>
</feature>
<keyword evidence="2 8" id="KW-0645">Protease</keyword>
<dbReference type="FunFam" id="2.40.10.10:FF:000001">
    <property type="entry name" value="Periplasmic serine protease DegS"/>
    <property type="match status" value="1"/>
</dbReference>
<dbReference type="GO" id="GO:0004252">
    <property type="term" value="F:serine-type endopeptidase activity"/>
    <property type="evidence" value="ECO:0007669"/>
    <property type="project" value="InterPro"/>
</dbReference>
<evidence type="ECO:0000313" key="9">
    <source>
        <dbReference type="Proteomes" id="UP000186309"/>
    </source>
</evidence>
<dbReference type="SMART" id="SM00228">
    <property type="entry name" value="PDZ"/>
    <property type="match status" value="2"/>
</dbReference>
<evidence type="ECO:0000256" key="6">
    <source>
        <dbReference type="SAM" id="Phobius"/>
    </source>
</evidence>
<dbReference type="InterPro" id="IPR036034">
    <property type="entry name" value="PDZ_sf"/>
</dbReference>
<accession>A0A1U7CR09</accession>
<keyword evidence="9" id="KW-1185">Reference proteome</keyword>
<dbReference type="RefSeq" id="WP_076346669.1">
    <property type="nucleotide sequence ID" value="NZ_CP019082.1"/>
</dbReference>
<evidence type="ECO:0000313" key="8">
    <source>
        <dbReference type="EMBL" id="APW61371.1"/>
    </source>
</evidence>
<dbReference type="PROSITE" id="PS50106">
    <property type="entry name" value="PDZ"/>
    <property type="match status" value="1"/>
</dbReference>
<keyword evidence="3 8" id="KW-0378">Hydrolase</keyword>
<feature type="transmembrane region" description="Helical" evidence="6">
    <location>
        <begin position="28"/>
        <end position="46"/>
    </location>
</feature>
<dbReference type="OrthoDB" id="248175at2"/>
<dbReference type="InterPro" id="IPR001940">
    <property type="entry name" value="Peptidase_S1C"/>
</dbReference>
<feature type="domain" description="PDZ" evidence="7">
    <location>
        <begin position="296"/>
        <end position="387"/>
    </location>
</feature>
<reference evidence="9" key="1">
    <citation type="submission" date="2016-12" db="EMBL/GenBank/DDBJ databases">
        <title>Comparative genomics of four Isosphaeraceae planctomycetes: a common pool of plasmids and glycoside hydrolase genes.</title>
        <authorList>
            <person name="Ivanova A."/>
        </authorList>
    </citation>
    <scope>NUCLEOTIDE SEQUENCE [LARGE SCALE GENOMIC DNA]</scope>
    <source>
        <strain evidence="9">PX4</strain>
    </source>
</reference>
<keyword evidence="6" id="KW-0812">Transmembrane</keyword>
<dbReference type="CDD" id="cd10839">
    <property type="entry name" value="cpPDZ1_DegP-like"/>
    <property type="match status" value="1"/>
</dbReference>
<dbReference type="SUPFAM" id="SSF50156">
    <property type="entry name" value="PDZ domain-like"/>
    <property type="match status" value="2"/>
</dbReference>
<dbReference type="Gene3D" id="2.30.42.10">
    <property type="match status" value="2"/>
</dbReference>
<dbReference type="AlphaFoldDB" id="A0A1U7CR09"/>
<dbReference type="PANTHER" id="PTHR22939:SF129">
    <property type="entry name" value="SERINE PROTEASE HTRA2, MITOCHONDRIAL"/>
    <property type="match status" value="1"/>
</dbReference>
<evidence type="ECO:0000256" key="4">
    <source>
        <dbReference type="ARBA" id="ARBA00022825"/>
    </source>
</evidence>
<gene>
    <name evidence="8" type="primary">degP_2</name>
    <name evidence="8" type="ORF">BSF38_02885</name>
</gene>
<evidence type="ECO:0000259" key="7">
    <source>
        <dbReference type="PROSITE" id="PS50106"/>
    </source>
</evidence>
<dbReference type="Proteomes" id="UP000186309">
    <property type="component" value="Chromosome"/>
</dbReference>
<name>A0A1U7CR09_9BACT</name>
<comment type="similarity">
    <text evidence="1">Belongs to the peptidase S1C family.</text>
</comment>
<dbReference type="EMBL" id="CP019082">
    <property type="protein sequence ID" value="APW61371.1"/>
    <property type="molecule type" value="Genomic_DNA"/>
</dbReference>
<dbReference type="InterPro" id="IPR009003">
    <property type="entry name" value="Peptidase_S1_PA"/>
</dbReference>
<protein>
    <submittedName>
        <fullName evidence="8">Periplasmic serine endoprotease DegP</fullName>
        <ecNumber evidence="8">3.4.21.107</ecNumber>
    </submittedName>
</protein>
<dbReference type="STRING" id="1387353.BSF38_02885"/>
<organism evidence="8 9">
    <name type="scientific">Paludisphaera borealis</name>
    <dbReference type="NCBI Taxonomy" id="1387353"/>
    <lineage>
        <taxon>Bacteria</taxon>
        <taxon>Pseudomonadati</taxon>
        <taxon>Planctomycetota</taxon>
        <taxon>Planctomycetia</taxon>
        <taxon>Isosphaerales</taxon>
        <taxon>Isosphaeraceae</taxon>
        <taxon>Paludisphaera</taxon>
    </lineage>
</organism>
<dbReference type="GO" id="GO:0006508">
    <property type="term" value="P:proteolysis"/>
    <property type="evidence" value="ECO:0007669"/>
    <property type="project" value="UniProtKB-KW"/>
</dbReference>
<proteinExistence type="inferred from homology"/>
<dbReference type="Gene3D" id="2.40.10.120">
    <property type="match status" value="1"/>
</dbReference>
<dbReference type="InterPro" id="IPR001478">
    <property type="entry name" value="PDZ"/>
</dbReference>
<sequence length="506" mass="53132">MASLNPSDDGYGFEAPPPRPTTPPVRRGYVLILCLLTAAVAFVYGVPMIAERIGYAWEAGRSRAASQALAKLDEQGAVSQASKLFRMATTAVSPAVVNVQSFRDRGGVGPHGLPVGGASSNREEGPGRELGSGVIVDRANGYIVTNNHVVQDADRILVRLGPRYDVPAKLVGSDPKTDLAVLQVKADLKVQAEWGDSEKLDIGDWVLAIGSPMGFDHSVTAGIVSATERNDLRIAEYESFIQTDAAINPGNSGGPLIDLAGKVIGINTAIITQSGGYEGIGLAIPSSLARRIVESLIKDGKVVRGYLGIAIRPVDDELAKSLKLPENRGAMITSVLPDGPAGQAKLKAGDVIVKLAGRNVDDPTSLRYVTAELGAGVHVPLVYYRDGGEQTVDVAIAAVPTNPEIGRLGFRVREIPGPDGKQTVLEVDRVVSASPAFAAGVRPGMAIIAVDKTPVRSALEFLSIIKDYDLTRGLPLVVMTRDGRFGPVMLTAPGAGRDEAVPAPLP</sequence>
<evidence type="ECO:0000256" key="1">
    <source>
        <dbReference type="ARBA" id="ARBA00010541"/>
    </source>
</evidence>
<dbReference type="EC" id="3.4.21.107" evidence="8"/>
<keyword evidence="6" id="KW-1133">Transmembrane helix</keyword>
<dbReference type="PRINTS" id="PR00834">
    <property type="entry name" value="PROTEASES2C"/>
</dbReference>
<keyword evidence="6" id="KW-0472">Membrane</keyword>
<dbReference type="KEGG" id="pbor:BSF38_02885"/>
<dbReference type="SUPFAM" id="SSF50494">
    <property type="entry name" value="Trypsin-like serine proteases"/>
    <property type="match status" value="1"/>
</dbReference>
<dbReference type="Pfam" id="PF13365">
    <property type="entry name" value="Trypsin_2"/>
    <property type="match status" value="1"/>
</dbReference>
<evidence type="ECO:0000256" key="5">
    <source>
        <dbReference type="SAM" id="MobiDB-lite"/>
    </source>
</evidence>
<dbReference type="Pfam" id="PF13180">
    <property type="entry name" value="PDZ_2"/>
    <property type="match status" value="1"/>
</dbReference>
<keyword evidence="4" id="KW-0720">Serine protease</keyword>
<evidence type="ECO:0000256" key="3">
    <source>
        <dbReference type="ARBA" id="ARBA00022801"/>
    </source>
</evidence>
<dbReference type="PANTHER" id="PTHR22939">
    <property type="entry name" value="SERINE PROTEASE FAMILY S1C HTRA-RELATED"/>
    <property type="match status" value="1"/>
</dbReference>
<evidence type="ECO:0000256" key="2">
    <source>
        <dbReference type="ARBA" id="ARBA00022670"/>
    </source>
</evidence>